<evidence type="ECO:0000313" key="2">
    <source>
        <dbReference type="Proteomes" id="UP000463883"/>
    </source>
</evidence>
<organism evidence="1 2">
    <name type="scientific">Aminipila terrae</name>
    <dbReference type="NCBI Taxonomy" id="2697030"/>
    <lineage>
        <taxon>Bacteria</taxon>
        <taxon>Bacillati</taxon>
        <taxon>Bacillota</taxon>
        <taxon>Clostridia</taxon>
        <taxon>Peptostreptococcales</taxon>
        <taxon>Anaerovoracaceae</taxon>
        <taxon>Aminipila</taxon>
    </lineage>
</organism>
<dbReference type="Proteomes" id="UP000463883">
    <property type="component" value="Chromosome"/>
</dbReference>
<evidence type="ECO:0000313" key="1">
    <source>
        <dbReference type="EMBL" id="QHI71477.1"/>
    </source>
</evidence>
<dbReference type="InterPro" id="IPR006490">
    <property type="entry name" value="Maj_tail_phi13"/>
</dbReference>
<evidence type="ECO:0008006" key="3">
    <source>
        <dbReference type="Google" id="ProtNLM"/>
    </source>
</evidence>
<proteinExistence type="predicted"/>
<keyword evidence="2" id="KW-1185">Reference proteome</keyword>
<dbReference type="AlphaFoldDB" id="A0A6P1MC40"/>
<dbReference type="KEGG" id="amic:Ami3637_02960"/>
<dbReference type="EMBL" id="CP047591">
    <property type="protein sequence ID" value="QHI71477.1"/>
    <property type="molecule type" value="Genomic_DNA"/>
</dbReference>
<accession>A0A6P1MC40</accession>
<name>A0A6P1MC40_9FIRM</name>
<dbReference type="NCBIfam" id="TIGR01603">
    <property type="entry name" value="maj_tail_phi13"/>
    <property type="match status" value="1"/>
</dbReference>
<gene>
    <name evidence="1" type="ORF">Ami3637_02960</name>
</gene>
<reference evidence="1 2" key="1">
    <citation type="submission" date="2020-01" db="EMBL/GenBank/DDBJ databases">
        <title>Genomic analysis of Aminipila sp. CBA3637.</title>
        <authorList>
            <person name="Kim Y.B."/>
            <person name="Roh S.W."/>
        </authorList>
    </citation>
    <scope>NUCLEOTIDE SEQUENCE [LARGE SCALE GENOMIC DNA]</scope>
    <source>
        <strain evidence="1 2">CBA3637</strain>
    </source>
</reference>
<protein>
    <recommendedName>
        <fullName evidence="3">Phage tail protein</fullName>
    </recommendedName>
</protein>
<dbReference type="RefSeq" id="WP_162361252.1">
    <property type="nucleotide sequence ID" value="NZ_CP047591.1"/>
</dbReference>
<sequence length="187" mass="20483">MSNKVQFGLSNVHFAELKEAEGVSKYEIPFAALGAVSMTATPTNTEVKFQADNNPNYYAAYANDGYTLELAMALIDDQFKTKFLGYKKDAKGLIAEDATAAGAPFALLFEINGDSEPIRCAYYRCTAGRPTLSPKSGTTPEAQTVPITVSKPFGSKFSFAYCRKSENPAAYEDWYKNVQLFTEESGK</sequence>